<accession>A0A7J7CNK2</accession>
<comment type="function">
    <text evidence="6">Putative transcription activator involved in regulating light control of development.</text>
</comment>
<dbReference type="Pfam" id="PF04434">
    <property type="entry name" value="SWIM"/>
    <property type="match status" value="1"/>
</dbReference>
<name>A0A7J7CNK2_TRIWF</name>
<dbReference type="Pfam" id="PF10551">
    <property type="entry name" value="MULE"/>
    <property type="match status" value="1"/>
</dbReference>
<dbReference type="GO" id="GO:0006355">
    <property type="term" value="P:regulation of DNA-templated transcription"/>
    <property type="evidence" value="ECO:0007669"/>
    <property type="project" value="UniProtKB-UniRule"/>
</dbReference>
<organism evidence="9 10">
    <name type="scientific">Tripterygium wilfordii</name>
    <name type="common">Thunder God vine</name>
    <dbReference type="NCBI Taxonomy" id="458696"/>
    <lineage>
        <taxon>Eukaryota</taxon>
        <taxon>Viridiplantae</taxon>
        <taxon>Streptophyta</taxon>
        <taxon>Embryophyta</taxon>
        <taxon>Tracheophyta</taxon>
        <taxon>Spermatophyta</taxon>
        <taxon>Magnoliopsida</taxon>
        <taxon>eudicotyledons</taxon>
        <taxon>Gunneridae</taxon>
        <taxon>Pentapetalae</taxon>
        <taxon>rosids</taxon>
        <taxon>fabids</taxon>
        <taxon>Celastrales</taxon>
        <taxon>Celastraceae</taxon>
        <taxon>Tripterygium</taxon>
    </lineage>
</organism>
<dbReference type="InterPro" id="IPR006564">
    <property type="entry name" value="Znf_PMZ"/>
</dbReference>
<protein>
    <recommendedName>
        <fullName evidence="6">Protein FAR1-RELATED SEQUENCE</fullName>
    </recommendedName>
</protein>
<evidence type="ECO:0000256" key="3">
    <source>
        <dbReference type="ARBA" id="ARBA00022771"/>
    </source>
</evidence>
<comment type="caution">
    <text evidence="9">The sequence shown here is derived from an EMBL/GenBank/DDBJ whole genome shotgun (WGS) entry which is preliminary data.</text>
</comment>
<dbReference type="Pfam" id="PF03101">
    <property type="entry name" value="FAR1"/>
    <property type="match status" value="1"/>
</dbReference>
<dbReference type="EMBL" id="JAAARO010000015">
    <property type="protein sequence ID" value="KAF5735663.1"/>
    <property type="molecule type" value="Genomic_DNA"/>
</dbReference>
<comment type="subcellular location">
    <subcellularLocation>
        <location evidence="6">Nucleus</location>
    </subcellularLocation>
</comment>
<dbReference type="PANTHER" id="PTHR31669:SF280">
    <property type="entry name" value="PROTEIN FAR1-RELATED SEQUENCE 2"/>
    <property type="match status" value="1"/>
</dbReference>
<dbReference type="PROSITE" id="PS50966">
    <property type="entry name" value="ZF_SWIM"/>
    <property type="match status" value="1"/>
</dbReference>
<evidence type="ECO:0000256" key="2">
    <source>
        <dbReference type="ARBA" id="ARBA00022723"/>
    </source>
</evidence>
<dbReference type="GO" id="GO:0008270">
    <property type="term" value="F:zinc ion binding"/>
    <property type="evidence" value="ECO:0007669"/>
    <property type="project" value="UniProtKB-UniRule"/>
</dbReference>
<evidence type="ECO:0000256" key="4">
    <source>
        <dbReference type="ARBA" id="ARBA00022833"/>
    </source>
</evidence>
<evidence type="ECO:0000256" key="1">
    <source>
        <dbReference type="ARBA" id="ARBA00005889"/>
    </source>
</evidence>
<sequence length="857" mass="98355">MEIDLELPSHEELKLPSRSNTNVEIVDEVDGMQVVSQDINSTRKDHVEETCGLDANGSLRVVHEQVDVNAVGADVTSNSATCDPQNGLEFETKEAAYSFYREYARSVGFGITIKASRRSKRSGKFIDVKIACSRFGSKRDSSTTINSRSCVKTDCKAGMHMKRTQDEKWVINSFIKEHNHEICPDDFYVSIRGHNKQPGIVACQKKGLQLALDVQDIHAMLEHFMCMQDENPNFFYAMDLDHDKRLRNVFWVDAKARRDYSSFCDVVFFNTFYVKNKFRVPFAPVIGVNHHYQFMLLGCALIGNETAATFAWLMRTWLKAVGGRAPKVIITDQDKDLNEAVADIFPDSRHCYCLWHILSKITENFGFTRDQEDCFMENFDKCLYRSLIDEQFEKRWWKMVDKFKLREREWVHLLYEDRKKWVPTYMQETFLAGISTTRRSESVASFFDKYISKEATVKEFIEQYEKFLLDRYDMESQADFETQTRKPALRSLSAFEKQMSTVYTDTIFKKFQVEVAGIVSCNLQKESEDGTNKIFRVDDFEKRQNVFVAWNEAEFNICCSCRSFEFRGFLCKHAILVLQTSGVSSIPSRYVLKRWTKDAKVRQTGSELSNKHPYRAERFNDLCKLAIKLGEEGSLSQEAYNIAFQALEAVFKNCVGVNNSVRSVSEPKSLGLHGFLDVGRGNCGNDVANSSKKKKKYKKRKIYSEPQGVTIGLQDHCRSTEQLNSRAHIMENSRVPHQQNVQGMELGSRLPTLEGYSGPEQNIHGMGQFNSIFPIRNNYINNQQGMQGLALYRSTATRASHYGNQHSMQGLLQGQLGFRPPTMLGCFDVQESLQDMEHSAGTEYNSSVLKPHDKHLH</sequence>
<reference evidence="9 10" key="1">
    <citation type="journal article" date="2020" name="Nat. Commun.">
        <title>Genome of Tripterygium wilfordii and identification of cytochrome P450 involved in triptolide biosynthesis.</title>
        <authorList>
            <person name="Tu L."/>
            <person name="Su P."/>
            <person name="Zhang Z."/>
            <person name="Gao L."/>
            <person name="Wang J."/>
            <person name="Hu T."/>
            <person name="Zhou J."/>
            <person name="Zhang Y."/>
            <person name="Zhao Y."/>
            <person name="Liu Y."/>
            <person name="Song Y."/>
            <person name="Tong Y."/>
            <person name="Lu Y."/>
            <person name="Yang J."/>
            <person name="Xu C."/>
            <person name="Jia M."/>
            <person name="Peters R.J."/>
            <person name="Huang L."/>
            <person name="Gao W."/>
        </authorList>
    </citation>
    <scope>NUCLEOTIDE SEQUENCE [LARGE SCALE GENOMIC DNA]</scope>
    <source>
        <strain evidence="10">cv. XIE 37</strain>
        <tissue evidence="9">Leaf</tissue>
    </source>
</reference>
<keyword evidence="6" id="KW-0539">Nucleus</keyword>
<feature type="domain" description="SWIM-type" evidence="8">
    <location>
        <begin position="544"/>
        <end position="582"/>
    </location>
</feature>
<gene>
    <name evidence="9" type="ORF">HS088_TW15G01177</name>
</gene>
<keyword evidence="3 5" id="KW-0863">Zinc-finger</keyword>
<comment type="similarity">
    <text evidence="1 6">Belongs to the FHY3/FAR1 family.</text>
</comment>
<evidence type="ECO:0000313" key="10">
    <source>
        <dbReference type="Proteomes" id="UP000593562"/>
    </source>
</evidence>
<dbReference type="OrthoDB" id="742364at2759"/>
<dbReference type="FunCoup" id="A0A7J7CNK2">
    <property type="interactions" value="174"/>
</dbReference>
<proteinExistence type="inferred from homology"/>
<dbReference type="InterPro" id="IPR007527">
    <property type="entry name" value="Znf_SWIM"/>
</dbReference>
<evidence type="ECO:0000256" key="5">
    <source>
        <dbReference type="PROSITE-ProRule" id="PRU00325"/>
    </source>
</evidence>
<dbReference type="SMART" id="SM00575">
    <property type="entry name" value="ZnF_PMZ"/>
    <property type="match status" value="1"/>
</dbReference>
<feature type="region of interest" description="Disordered" evidence="7">
    <location>
        <begin position="837"/>
        <end position="857"/>
    </location>
</feature>
<evidence type="ECO:0000313" key="9">
    <source>
        <dbReference type="EMBL" id="KAF5735663.1"/>
    </source>
</evidence>
<keyword evidence="4 6" id="KW-0862">Zinc</keyword>
<dbReference type="PANTHER" id="PTHR31669">
    <property type="entry name" value="PROTEIN FAR1-RELATED SEQUENCE 10-RELATED"/>
    <property type="match status" value="1"/>
</dbReference>
<evidence type="ECO:0000256" key="7">
    <source>
        <dbReference type="SAM" id="MobiDB-lite"/>
    </source>
</evidence>
<keyword evidence="2 6" id="KW-0479">Metal-binding</keyword>
<dbReference type="InterPro" id="IPR031052">
    <property type="entry name" value="FHY3/FAR1"/>
</dbReference>
<keyword evidence="10" id="KW-1185">Reference proteome</keyword>
<dbReference type="InterPro" id="IPR018289">
    <property type="entry name" value="MULE_transposase_dom"/>
</dbReference>
<evidence type="ECO:0000256" key="6">
    <source>
        <dbReference type="RuleBase" id="RU367018"/>
    </source>
</evidence>
<dbReference type="Proteomes" id="UP000593562">
    <property type="component" value="Unassembled WGS sequence"/>
</dbReference>
<dbReference type="InterPro" id="IPR004330">
    <property type="entry name" value="FAR1_DNA_bnd_dom"/>
</dbReference>
<evidence type="ECO:0000259" key="8">
    <source>
        <dbReference type="PROSITE" id="PS50966"/>
    </source>
</evidence>
<dbReference type="GO" id="GO:0005634">
    <property type="term" value="C:nucleus"/>
    <property type="evidence" value="ECO:0007669"/>
    <property type="project" value="UniProtKB-SubCell"/>
</dbReference>
<dbReference type="InParanoid" id="A0A7J7CNK2"/>
<dbReference type="AlphaFoldDB" id="A0A7J7CNK2"/>